<dbReference type="EMBL" id="QXWZ01000017">
    <property type="protein sequence ID" value="NBI79265.1"/>
    <property type="molecule type" value="Genomic_DNA"/>
</dbReference>
<accession>A0A845RKB2</accession>
<reference evidence="2 3" key="1">
    <citation type="submission" date="2018-08" db="EMBL/GenBank/DDBJ databases">
        <title>Murine metabolic-syndrome-specific gut microbial biobank.</title>
        <authorList>
            <person name="Liu C."/>
        </authorList>
    </citation>
    <scope>NUCLEOTIDE SEQUENCE [LARGE SCALE GENOMIC DNA]</scope>
    <source>
        <strain evidence="2 3">X69</strain>
    </source>
</reference>
<organism evidence="2 3">
    <name type="scientific">Anaerotruncus colihominis</name>
    <dbReference type="NCBI Taxonomy" id="169435"/>
    <lineage>
        <taxon>Bacteria</taxon>
        <taxon>Bacillati</taxon>
        <taxon>Bacillota</taxon>
        <taxon>Clostridia</taxon>
        <taxon>Eubacteriales</taxon>
        <taxon>Oscillospiraceae</taxon>
        <taxon>Anaerotruncus</taxon>
    </lineage>
</organism>
<name>A0A845RKB2_9FIRM</name>
<feature type="transmembrane region" description="Helical" evidence="1">
    <location>
        <begin position="47"/>
        <end position="66"/>
    </location>
</feature>
<keyword evidence="1" id="KW-0472">Membrane</keyword>
<keyword evidence="1" id="KW-0812">Transmembrane</keyword>
<dbReference type="AlphaFoldDB" id="A0A845RKB2"/>
<gene>
    <name evidence="2" type="ORF">D3Z39_10370</name>
</gene>
<keyword evidence="1" id="KW-1133">Transmembrane helix</keyword>
<comment type="caution">
    <text evidence="2">The sequence shown here is derived from an EMBL/GenBank/DDBJ whole genome shotgun (WGS) entry which is preliminary data.</text>
</comment>
<evidence type="ECO:0000313" key="2">
    <source>
        <dbReference type="EMBL" id="NBI79265.1"/>
    </source>
</evidence>
<evidence type="ECO:0000256" key="1">
    <source>
        <dbReference type="SAM" id="Phobius"/>
    </source>
</evidence>
<evidence type="ECO:0000313" key="3">
    <source>
        <dbReference type="Proteomes" id="UP000446348"/>
    </source>
</evidence>
<proteinExistence type="predicted"/>
<dbReference type="Proteomes" id="UP000446348">
    <property type="component" value="Unassembled WGS sequence"/>
</dbReference>
<protein>
    <submittedName>
        <fullName evidence="2">Uncharacterized protein</fullName>
    </submittedName>
</protein>
<sequence length="95" mass="10603">MGRGSAAPERYFAMHGHDPEKKVIDFDRLRQMRREQGRARKRTVRRVIAGAAAALLLIATFLFFQLREAFSGGGFWQNFNASAPAAHTEGSEHSA</sequence>